<dbReference type="AlphaFoldDB" id="A0A2R6PCE7"/>
<evidence type="ECO:0000256" key="1">
    <source>
        <dbReference type="SAM" id="MobiDB-lite"/>
    </source>
</evidence>
<dbReference type="Proteomes" id="UP000186601">
    <property type="component" value="Unassembled WGS sequence"/>
</dbReference>
<dbReference type="EMBL" id="MLYV02000501">
    <property type="protein sequence ID" value="PSR89005.1"/>
    <property type="molecule type" value="Genomic_DNA"/>
</dbReference>
<protein>
    <submittedName>
        <fullName evidence="2">Uncharacterized protein</fullName>
    </submittedName>
</protein>
<feature type="region of interest" description="Disordered" evidence="1">
    <location>
        <begin position="133"/>
        <end position="166"/>
    </location>
</feature>
<accession>A0A2R6PCE7</accession>
<proteinExistence type="predicted"/>
<evidence type="ECO:0000313" key="3">
    <source>
        <dbReference type="Proteomes" id="UP000186601"/>
    </source>
</evidence>
<comment type="caution">
    <text evidence="2">The sequence shown here is derived from an EMBL/GenBank/DDBJ whole genome shotgun (WGS) entry which is preliminary data.</text>
</comment>
<feature type="region of interest" description="Disordered" evidence="1">
    <location>
        <begin position="450"/>
        <end position="473"/>
    </location>
</feature>
<feature type="region of interest" description="Disordered" evidence="1">
    <location>
        <begin position="1"/>
        <end position="28"/>
    </location>
</feature>
<name>A0A2R6PCE7_9APHY</name>
<organism evidence="2 3">
    <name type="scientific">Hermanssonia centrifuga</name>
    <dbReference type="NCBI Taxonomy" id="98765"/>
    <lineage>
        <taxon>Eukaryota</taxon>
        <taxon>Fungi</taxon>
        <taxon>Dikarya</taxon>
        <taxon>Basidiomycota</taxon>
        <taxon>Agaricomycotina</taxon>
        <taxon>Agaricomycetes</taxon>
        <taxon>Polyporales</taxon>
        <taxon>Meruliaceae</taxon>
        <taxon>Hermanssonia</taxon>
    </lineage>
</organism>
<sequence length="473" mass="51734">MADTKSVKDSTAGVTVAVSGPTQGGHTTAEKKVVELLVKAAATEKVKVALTEGGCTLRRDGVESLVSDKVERSEKAKGKQPEHIAVVDTASTPPLVEKNMLQTTIVDTVSALTSSNNTVTEELPGNCTADMMERTPSPTPSKSVSFPGTPITPPRPSVRATPNISPRPIEEGVLRRLQNRRVELCNSEQVKYLGNPGMAVEDYTFTYLKEFTANIAVLNADLQAFKIARAAHNEDPQGHMRPNEPSPITFAVVVKIDNDSPFLRSDSAWSNRSRSTFAKTKQTFIGRRPTHQVFNNDHDVAMAQLASLFELGCEYGLPASKGVFTPSGADRQAIKFRNALFTRVGFNEAEAKVPDDDPRASLTIHNWLTHTDATAHELEKIKATHIVNYLKAYNISGNLIFPREYQKELEGSTCVIYFNLLHWSFNGSDTLAADIVSISVLQAAYRQGPTATPKRSISLKDPFSPSKKQKNEV</sequence>
<keyword evidence="3" id="KW-1185">Reference proteome</keyword>
<dbReference type="OrthoDB" id="2843772at2759"/>
<gene>
    <name evidence="2" type="ORF">PHLCEN_2v4967</name>
</gene>
<reference evidence="2 3" key="1">
    <citation type="submission" date="2018-02" db="EMBL/GenBank/DDBJ databases">
        <title>Genome sequence of the basidiomycete white-rot fungus Phlebia centrifuga.</title>
        <authorList>
            <person name="Granchi Z."/>
            <person name="Peng M."/>
            <person name="de Vries R.P."/>
            <person name="Hilden K."/>
            <person name="Makela M.R."/>
            <person name="Grigoriev I."/>
            <person name="Riley R."/>
        </authorList>
    </citation>
    <scope>NUCLEOTIDE SEQUENCE [LARGE SCALE GENOMIC DNA]</scope>
    <source>
        <strain evidence="2 3">FBCC195</strain>
    </source>
</reference>
<evidence type="ECO:0000313" key="2">
    <source>
        <dbReference type="EMBL" id="PSR89005.1"/>
    </source>
</evidence>